<keyword evidence="3" id="KW-1185">Reference proteome</keyword>
<accession>A0ABV6RU11</accession>
<dbReference type="EMBL" id="JBHLTG010000005">
    <property type="protein sequence ID" value="MFC0680460.1"/>
    <property type="molecule type" value="Genomic_DNA"/>
</dbReference>
<name>A0ABV6RU11_9GAMM</name>
<dbReference type="Pfam" id="PF13472">
    <property type="entry name" value="Lipase_GDSL_2"/>
    <property type="match status" value="1"/>
</dbReference>
<keyword evidence="2" id="KW-0378">Hydrolase</keyword>
<dbReference type="CDD" id="cd01836">
    <property type="entry name" value="FeeA_FeeB_like"/>
    <property type="match status" value="1"/>
</dbReference>
<reference evidence="2 3" key="1">
    <citation type="submission" date="2024-09" db="EMBL/GenBank/DDBJ databases">
        <authorList>
            <person name="Sun Q."/>
            <person name="Mori K."/>
        </authorList>
    </citation>
    <scope>NUCLEOTIDE SEQUENCE [LARGE SCALE GENOMIC DNA]</scope>
    <source>
        <strain evidence="2 3">KCTC 23076</strain>
    </source>
</reference>
<dbReference type="InterPro" id="IPR051532">
    <property type="entry name" value="Ester_Hydrolysis_Enzymes"/>
</dbReference>
<dbReference type="PANTHER" id="PTHR30383:SF5">
    <property type="entry name" value="SGNH HYDROLASE-TYPE ESTERASE DOMAIN-CONTAINING PROTEIN"/>
    <property type="match status" value="1"/>
</dbReference>
<comment type="caution">
    <text evidence="2">The sequence shown here is derived from an EMBL/GenBank/DDBJ whole genome shotgun (WGS) entry which is preliminary data.</text>
</comment>
<dbReference type="InterPro" id="IPR036514">
    <property type="entry name" value="SGNH_hydro_sf"/>
</dbReference>
<gene>
    <name evidence="2" type="ORF">ACFFGH_21725</name>
</gene>
<dbReference type="SUPFAM" id="SSF52266">
    <property type="entry name" value="SGNH hydrolase"/>
    <property type="match status" value="1"/>
</dbReference>
<dbReference type="InterPro" id="IPR013830">
    <property type="entry name" value="SGNH_hydro"/>
</dbReference>
<organism evidence="2 3">
    <name type="scientific">Lysobacter korlensis</name>
    <dbReference type="NCBI Taxonomy" id="553636"/>
    <lineage>
        <taxon>Bacteria</taxon>
        <taxon>Pseudomonadati</taxon>
        <taxon>Pseudomonadota</taxon>
        <taxon>Gammaproteobacteria</taxon>
        <taxon>Lysobacterales</taxon>
        <taxon>Lysobacteraceae</taxon>
        <taxon>Lysobacter</taxon>
    </lineage>
</organism>
<evidence type="ECO:0000259" key="1">
    <source>
        <dbReference type="Pfam" id="PF13472"/>
    </source>
</evidence>
<dbReference type="Proteomes" id="UP001589896">
    <property type="component" value="Unassembled WGS sequence"/>
</dbReference>
<dbReference type="GO" id="GO:0016787">
    <property type="term" value="F:hydrolase activity"/>
    <property type="evidence" value="ECO:0007669"/>
    <property type="project" value="UniProtKB-KW"/>
</dbReference>
<dbReference type="RefSeq" id="WP_386672212.1">
    <property type="nucleotide sequence ID" value="NZ_JBHLTG010000005.1"/>
</dbReference>
<evidence type="ECO:0000313" key="3">
    <source>
        <dbReference type="Proteomes" id="UP001589896"/>
    </source>
</evidence>
<feature type="domain" description="SGNH hydrolase-type esterase" evidence="1">
    <location>
        <begin position="54"/>
        <end position="227"/>
    </location>
</feature>
<evidence type="ECO:0000313" key="2">
    <source>
        <dbReference type="EMBL" id="MFC0680460.1"/>
    </source>
</evidence>
<protein>
    <submittedName>
        <fullName evidence="2">SGNH/GDSL hydrolase family protein</fullName>
    </submittedName>
</protein>
<proteinExistence type="predicted"/>
<dbReference type="Gene3D" id="3.40.50.1110">
    <property type="entry name" value="SGNH hydrolase"/>
    <property type="match status" value="1"/>
</dbReference>
<dbReference type="PANTHER" id="PTHR30383">
    <property type="entry name" value="THIOESTERASE 1/PROTEASE 1/LYSOPHOSPHOLIPASE L1"/>
    <property type="match status" value="1"/>
</dbReference>
<sequence length="242" mass="27029">MFALHRLSRVIALVLSPVLRRQGERMKTAIPWLPPAKLPWRGTVDGPDPFRMLVLGDSTAAGVGVKDPEHGLGGNLARVLADRTGRGVRWLALGQAGATSKDLRARFLPKAVEDEYDVVFLSIGANDTLAFRSRAAFREDFRAVLTSLRDRSPEARIVVANLPVFSWFTVMPNPLRWVLSLHAENLQHAAHREVARDPGAHMSPPPPTYSAKFFARDRFHPSEEGYRDWADFALEKAAHLWP</sequence>